<sequence>MHQQSRSQVAVYRKTNRVNSHRGGYQSNDNSPPVVSKFPFFQRLNFSPSLRRCAYRLWIPSSLQVLHEFLDGIKIDIKKRPTTSTLPHRTDTGYVTKQSRLVCVVAIYRKNF</sequence>
<reference evidence="2" key="1">
    <citation type="submission" date="2020-07" db="EMBL/GenBank/DDBJ databases">
        <title>Multicomponent nature underlies the extraordinary mechanical properties of spider dragline silk.</title>
        <authorList>
            <person name="Kono N."/>
            <person name="Nakamura H."/>
            <person name="Mori M."/>
            <person name="Yoshida Y."/>
            <person name="Ohtoshi R."/>
            <person name="Malay A.D."/>
            <person name="Moran D.A.P."/>
            <person name="Tomita M."/>
            <person name="Numata K."/>
            <person name="Arakawa K."/>
        </authorList>
    </citation>
    <scope>NUCLEOTIDE SEQUENCE</scope>
</reference>
<feature type="region of interest" description="Disordered" evidence="1">
    <location>
        <begin position="1"/>
        <end position="31"/>
    </location>
</feature>
<dbReference type="AlphaFoldDB" id="A0A8X6HYT7"/>
<evidence type="ECO:0000313" key="2">
    <source>
        <dbReference type="EMBL" id="GFR32596.1"/>
    </source>
</evidence>
<protein>
    <submittedName>
        <fullName evidence="2">Uncharacterized protein</fullName>
    </submittedName>
</protein>
<dbReference type="EMBL" id="BMAO01019754">
    <property type="protein sequence ID" value="GFR32596.1"/>
    <property type="molecule type" value="Genomic_DNA"/>
</dbReference>
<keyword evidence="3" id="KW-1185">Reference proteome</keyword>
<proteinExistence type="predicted"/>
<evidence type="ECO:0000313" key="3">
    <source>
        <dbReference type="Proteomes" id="UP000887116"/>
    </source>
</evidence>
<accession>A0A8X6HYT7</accession>
<comment type="caution">
    <text evidence="2">The sequence shown here is derived from an EMBL/GenBank/DDBJ whole genome shotgun (WGS) entry which is preliminary data.</text>
</comment>
<gene>
    <name evidence="2" type="ORF">TNCT_268971</name>
</gene>
<dbReference type="OrthoDB" id="10270043at2759"/>
<evidence type="ECO:0000256" key="1">
    <source>
        <dbReference type="SAM" id="MobiDB-lite"/>
    </source>
</evidence>
<dbReference type="Proteomes" id="UP000887116">
    <property type="component" value="Unassembled WGS sequence"/>
</dbReference>
<name>A0A8X6HYT7_TRICU</name>
<organism evidence="2 3">
    <name type="scientific">Trichonephila clavata</name>
    <name type="common">Joro spider</name>
    <name type="synonym">Nephila clavata</name>
    <dbReference type="NCBI Taxonomy" id="2740835"/>
    <lineage>
        <taxon>Eukaryota</taxon>
        <taxon>Metazoa</taxon>
        <taxon>Ecdysozoa</taxon>
        <taxon>Arthropoda</taxon>
        <taxon>Chelicerata</taxon>
        <taxon>Arachnida</taxon>
        <taxon>Araneae</taxon>
        <taxon>Araneomorphae</taxon>
        <taxon>Entelegynae</taxon>
        <taxon>Araneoidea</taxon>
        <taxon>Nephilidae</taxon>
        <taxon>Trichonephila</taxon>
    </lineage>
</organism>